<keyword evidence="20" id="KW-1185">Reference proteome</keyword>
<evidence type="ECO:0000256" key="6">
    <source>
        <dbReference type="ARBA" id="ARBA00022679"/>
    </source>
</evidence>
<dbReference type="Gene3D" id="2.70.98.10">
    <property type="match status" value="1"/>
</dbReference>
<dbReference type="EMBL" id="KZ679263">
    <property type="protein sequence ID" value="PTB39909.1"/>
    <property type="molecule type" value="Genomic_DNA"/>
</dbReference>
<dbReference type="FunFam" id="3.40.50.11840:FF:000001">
    <property type="entry name" value="2-(3-amino-3-carboxypropyl)histidine synthase subunit 1"/>
    <property type="match status" value="1"/>
</dbReference>
<dbReference type="GO" id="GO:0090560">
    <property type="term" value="F:2-(3-amino-3-carboxypropyl)histidine synthase activity"/>
    <property type="evidence" value="ECO:0007669"/>
    <property type="project" value="UniProtKB-EC"/>
</dbReference>
<evidence type="ECO:0000256" key="3">
    <source>
        <dbReference type="ARBA" id="ARBA00010173"/>
    </source>
</evidence>
<dbReference type="GO" id="GO:0005975">
    <property type="term" value="P:carbohydrate metabolic process"/>
    <property type="evidence" value="ECO:0007669"/>
    <property type="project" value="InterPro"/>
</dbReference>
<dbReference type="AlphaFoldDB" id="A0A2T3Z521"/>
<evidence type="ECO:0000256" key="5">
    <source>
        <dbReference type="ARBA" id="ARBA00021915"/>
    </source>
</evidence>
<dbReference type="GO" id="GO:0017183">
    <property type="term" value="P:protein histidyl modification to diphthamide"/>
    <property type="evidence" value="ECO:0007669"/>
    <property type="project" value="UniProtKB-UniPathway"/>
</dbReference>
<proteinExistence type="inferred from homology"/>
<dbReference type="FunFam" id="3.40.50.11860:FF:000002">
    <property type="entry name" value="2-(3-amino-3-carboxypropyl)histidine synthase subunit 1"/>
    <property type="match status" value="1"/>
</dbReference>
<protein>
    <recommendedName>
        <fullName evidence="5">2-(3-amino-3-carboxypropyl)histidine synthase subunit 1</fullName>
        <ecNumber evidence="4">2.5.1.108</ecNumber>
    </recommendedName>
    <alternativeName>
        <fullName evidence="14">Diphthamide biosynthesis protein 1</fullName>
    </alternativeName>
    <alternativeName>
        <fullName evidence="15">Diphtheria toxin resistance protein 1</fullName>
    </alternativeName>
    <alternativeName>
        <fullName evidence="13">S-adenosyl-L-methionine:L-histidine 3-amino-3-carboxypropyltransferase 1</fullName>
    </alternativeName>
</protein>
<dbReference type="Proteomes" id="UP000240493">
    <property type="component" value="Unassembled WGS sequence"/>
</dbReference>
<dbReference type="InterPro" id="IPR042263">
    <property type="entry name" value="DPH1/DPH2_1"/>
</dbReference>
<dbReference type="InterPro" id="IPR011013">
    <property type="entry name" value="Gal_mutarotase_sf_dom"/>
</dbReference>
<evidence type="ECO:0000256" key="12">
    <source>
        <dbReference type="ARBA" id="ARBA00023277"/>
    </source>
</evidence>
<keyword evidence="18" id="KW-0732">Signal</keyword>
<evidence type="ECO:0000256" key="8">
    <source>
        <dbReference type="ARBA" id="ARBA00022723"/>
    </source>
</evidence>
<dbReference type="PANTHER" id="PTHR10762">
    <property type="entry name" value="DIPHTHAMIDE BIOSYNTHESIS PROTEIN"/>
    <property type="match status" value="1"/>
</dbReference>
<evidence type="ECO:0000256" key="10">
    <source>
        <dbReference type="ARBA" id="ARBA00023014"/>
    </source>
</evidence>
<evidence type="ECO:0000313" key="20">
    <source>
        <dbReference type="Proteomes" id="UP000240493"/>
    </source>
</evidence>
<dbReference type="InterPro" id="IPR042264">
    <property type="entry name" value="DPH1/DPH2_2"/>
</dbReference>
<dbReference type="Gene3D" id="3.40.50.11860">
    <property type="entry name" value="Diphthamide synthesis DPH1/DPH2 domain 3"/>
    <property type="match status" value="1"/>
</dbReference>
<reference evidence="19 20" key="1">
    <citation type="submission" date="2016-07" db="EMBL/GenBank/DDBJ databases">
        <title>Multiple horizontal gene transfer events from other fungi enriched the ability of initially mycotrophic Trichoderma (Ascomycota) to feed on dead plant biomass.</title>
        <authorList>
            <consortium name="DOE Joint Genome Institute"/>
            <person name="Aerts A."/>
            <person name="Atanasova L."/>
            <person name="Chenthamara K."/>
            <person name="Zhang J."/>
            <person name="Grujic M."/>
            <person name="Henrissat B."/>
            <person name="Kuo A."/>
            <person name="Salamov A."/>
            <person name="Lipzen A."/>
            <person name="Labutti K."/>
            <person name="Barry K."/>
            <person name="Miao Y."/>
            <person name="Rahimi M.J."/>
            <person name="Shen Q."/>
            <person name="Grigoriev I.V."/>
            <person name="Kubicek C.P."/>
            <person name="Druzhinina I.S."/>
        </authorList>
    </citation>
    <scope>NUCLEOTIDE SEQUENCE [LARGE SCALE GENOMIC DNA]</scope>
    <source>
        <strain evidence="19 20">CBS 433.97</strain>
    </source>
</reference>
<evidence type="ECO:0000256" key="9">
    <source>
        <dbReference type="ARBA" id="ARBA00023004"/>
    </source>
</evidence>
<evidence type="ECO:0000256" key="11">
    <source>
        <dbReference type="ARBA" id="ARBA00023235"/>
    </source>
</evidence>
<keyword evidence="7" id="KW-0949">S-adenosyl-L-methionine</keyword>
<feature type="compositionally biased region" description="Basic and acidic residues" evidence="17">
    <location>
        <begin position="496"/>
        <end position="506"/>
    </location>
</feature>
<dbReference type="CDD" id="cd09019">
    <property type="entry name" value="galactose_mutarotase_like"/>
    <property type="match status" value="1"/>
</dbReference>
<dbReference type="FunFam" id="2.70.98.10:FF:000014">
    <property type="entry name" value="Aldose 1-epimerase, putative"/>
    <property type="match status" value="1"/>
</dbReference>
<dbReference type="NCBIfam" id="TIGR00322">
    <property type="entry name" value="diphth2_R"/>
    <property type="match status" value="1"/>
</dbReference>
<evidence type="ECO:0000256" key="1">
    <source>
        <dbReference type="ARBA" id="ARBA00001966"/>
    </source>
</evidence>
<dbReference type="FunFam" id="3.40.50.11850:FF:000001">
    <property type="entry name" value="2-(3-amino-3-carboxypropyl)histidine synthase subunit 1"/>
    <property type="match status" value="1"/>
</dbReference>
<evidence type="ECO:0000256" key="15">
    <source>
        <dbReference type="ARBA" id="ARBA00032789"/>
    </source>
</evidence>
<dbReference type="SUPFAM" id="SSF74650">
    <property type="entry name" value="Galactose mutarotase-like"/>
    <property type="match status" value="1"/>
</dbReference>
<dbReference type="GO" id="GO:0016853">
    <property type="term" value="F:isomerase activity"/>
    <property type="evidence" value="ECO:0007669"/>
    <property type="project" value="UniProtKB-KW"/>
</dbReference>
<comment type="similarity">
    <text evidence="3">Belongs to the DPH1/DPH2 family. DPH1 subfamily.</text>
</comment>
<dbReference type="InterPro" id="IPR047215">
    <property type="entry name" value="Galactose_mutarotase-like"/>
</dbReference>
<dbReference type="InterPro" id="IPR042265">
    <property type="entry name" value="DPH1/DPH2_3"/>
</dbReference>
<dbReference type="UniPathway" id="UPA00559"/>
<evidence type="ECO:0000256" key="14">
    <source>
        <dbReference type="ARBA" id="ARBA00032574"/>
    </source>
</evidence>
<sequence>MKLTSNSLALLAAASAVPFAAGDASTGSGPDKNGKYWIRAKGIEASFIPYGASISNLFINDRYGIQRDLVGGFDNATYYGIDKQHPHFGGVPGRYANRIKNSTFTIDGTTYHTVPNENPTKAAPNGSDTLHGGPDGWDWRNFTVTSHTPTSITFSIVDPDGKEGFPGEVVSHITYTVQPNQWDFVMVAQATTKKTPIMLSSHTYWNLDGFANNETQSALNHTLHLPYGGQRVAVDGFLIPTGDIVANKKGTANDFWSAPKQLSKGFQQSGIKENCGNNCTGFELMPRHVDTCYLTNRGALGNFDWRTEGPVASLSSAWSGIHLDVYSDQDAFQVYSCNGQNGSMALKTTQGLHNNKKFPRTIPQYGCLVMEVEDWIDGINNPEWGRKQIFGPGDAPYGAKSFCHLQATNLDTAILNEEKNCFYIEFYLSGIETFNHIIAHIAPHTTTQRDCKRRGGSEGPQKKVGNTESPIHRLQMEDDRALVGLGTAADIEESQLEVHKPEKETTENAAPTTRQPKRRFVGRRAADEAAAAKGTTEEGGSGAVQAAKPRRAPRLLNRVPKEISEDPSIKEAIALLPANYNFEIPKTIHRVRESGAKRVALQMPEGLLLFATTISDIITQFCPGVETLIMGDVTYGACCIDDYTARALGCDLLVHYAHSCLIPVDVTKIKTLYVFVDISIDTSHLVNSLERNFASGKTIAIVGTIQFNATIHGVRSSLEAAGFSVVVPQIGPLSKGEILGCTSPRLQDEDGIDLILYLGDGRFHLESIMIHNPSIPAYRYDPYSRKLTRETYGHDEMQSVRRSAIQTARKARRWGLILGSLGRQGNPHTLALIERELAERGIPKVDLLLSEIFPGKLAMMSDVECWVQVACPRLSIDWGYAFPRPLLTPYEALVVLGKRSGWGKEEGGDGIYPMDYYGRDGLGRTKPLEGVAA</sequence>
<dbReference type="InterPro" id="IPR016435">
    <property type="entry name" value="DPH1/DPH2"/>
</dbReference>
<comment type="cofactor">
    <cofactor evidence="1">
        <name>[4Fe-4S] cluster</name>
        <dbReference type="ChEBI" id="CHEBI:49883"/>
    </cofactor>
</comment>
<feature type="chain" id="PRO_5015562936" description="2-(3-amino-3-carboxypropyl)histidine synthase subunit 1" evidence="18">
    <location>
        <begin position="23"/>
        <end position="933"/>
    </location>
</feature>
<feature type="region of interest" description="Disordered" evidence="17">
    <location>
        <begin position="444"/>
        <end position="476"/>
    </location>
</feature>
<gene>
    <name evidence="19" type="ORF">M441DRAFT_47798</name>
</gene>
<comment type="pathway">
    <text evidence="2">Protein modification; peptidyl-diphthamide biosynthesis.</text>
</comment>
<keyword evidence="11" id="KW-0413">Isomerase</keyword>
<comment type="catalytic activity">
    <reaction evidence="16">
        <text>L-histidyl-[translation elongation factor 2] + S-adenosyl-L-methionine = 2-[(3S)-amino-3-carboxypropyl]-L-histidyl-[translation elongation factor 2] + S-methyl-5'-thioadenosine + H(+)</text>
        <dbReference type="Rhea" id="RHEA:36783"/>
        <dbReference type="Rhea" id="RHEA-COMP:9748"/>
        <dbReference type="Rhea" id="RHEA-COMP:9749"/>
        <dbReference type="ChEBI" id="CHEBI:15378"/>
        <dbReference type="ChEBI" id="CHEBI:17509"/>
        <dbReference type="ChEBI" id="CHEBI:29979"/>
        <dbReference type="ChEBI" id="CHEBI:59789"/>
        <dbReference type="ChEBI" id="CHEBI:73995"/>
        <dbReference type="EC" id="2.5.1.108"/>
    </reaction>
</comment>
<dbReference type="InterPro" id="IPR008183">
    <property type="entry name" value="Aldose_1/G6P_1-epimerase"/>
</dbReference>
<name>A0A2T3Z521_TRIA4</name>
<feature type="region of interest" description="Disordered" evidence="17">
    <location>
        <begin position="492"/>
        <end position="552"/>
    </location>
</feature>
<dbReference type="STRING" id="1042311.A0A2T3Z521"/>
<dbReference type="EC" id="2.5.1.108" evidence="4"/>
<dbReference type="Gene3D" id="3.40.50.11850">
    <property type="entry name" value="Diphthamide synthesis DPH1/DPH2 domain 2"/>
    <property type="match status" value="1"/>
</dbReference>
<evidence type="ECO:0000256" key="16">
    <source>
        <dbReference type="ARBA" id="ARBA00048403"/>
    </source>
</evidence>
<feature type="signal peptide" evidence="18">
    <location>
        <begin position="1"/>
        <end position="22"/>
    </location>
</feature>
<dbReference type="Pfam" id="PF01263">
    <property type="entry name" value="Aldose_epim"/>
    <property type="match status" value="1"/>
</dbReference>
<dbReference type="Pfam" id="PF01866">
    <property type="entry name" value="Diphthamide_syn"/>
    <property type="match status" value="1"/>
</dbReference>
<dbReference type="SFLD" id="SFLDS00032">
    <property type="entry name" value="Radical_SAM_3-amino-3-carboxyp"/>
    <property type="match status" value="1"/>
</dbReference>
<dbReference type="GO" id="GO:0046872">
    <property type="term" value="F:metal ion binding"/>
    <property type="evidence" value="ECO:0007669"/>
    <property type="project" value="UniProtKB-KW"/>
</dbReference>
<accession>A0A2T3Z521</accession>
<keyword evidence="10" id="KW-0411">Iron-sulfur</keyword>
<dbReference type="GO" id="GO:0051536">
    <property type="term" value="F:iron-sulfur cluster binding"/>
    <property type="evidence" value="ECO:0007669"/>
    <property type="project" value="UniProtKB-KW"/>
</dbReference>
<evidence type="ECO:0000256" key="7">
    <source>
        <dbReference type="ARBA" id="ARBA00022691"/>
    </source>
</evidence>
<dbReference type="Gene3D" id="3.40.50.11840">
    <property type="entry name" value="Diphthamide synthesis DPH1/DPH2 domain 1"/>
    <property type="match status" value="1"/>
</dbReference>
<evidence type="ECO:0000256" key="17">
    <source>
        <dbReference type="SAM" id="MobiDB-lite"/>
    </source>
</evidence>
<dbReference type="GO" id="GO:0030246">
    <property type="term" value="F:carbohydrate binding"/>
    <property type="evidence" value="ECO:0007669"/>
    <property type="project" value="InterPro"/>
</dbReference>
<dbReference type="InterPro" id="IPR014718">
    <property type="entry name" value="GH-type_carb-bd"/>
</dbReference>
<keyword evidence="9" id="KW-0408">Iron</keyword>
<evidence type="ECO:0000256" key="13">
    <source>
        <dbReference type="ARBA" id="ARBA00031690"/>
    </source>
</evidence>
<keyword evidence="8" id="KW-0479">Metal-binding</keyword>
<dbReference type="OrthoDB" id="274691at2759"/>
<keyword evidence="6" id="KW-0808">Transferase</keyword>
<evidence type="ECO:0000313" key="19">
    <source>
        <dbReference type="EMBL" id="PTB39909.1"/>
    </source>
</evidence>
<organism evidence="19 20">
    <name type="scientific">Trichoderma asperellum (strain ATCC 204424 / CBS 433.97 / NBRC 101777)</name>
    <dbReference type="NCBI Taxonomy" id="1042311"/>
    <lineage>
        <taxon>Eukaryota</taxon>
        <taxon>Fungi</taxon>
        <taxon>Dikarya</taxon>
        <taxon>Ascomycota</taxon>
        <taxon>Pezizomycotina</taxon>
        <taxon>Sordariomycetes</taxon>
        <taxon>Hypocreomycetidae</taxon>
        <taxon>Hypocreales</taxon>
        <taxon>Hypocreaceae</taxon>
        <taxon>Trichoderma</taxon>
    </lineage>
</organism>
<dbReference type="PANTHER" id="PTHR10762:SF1">
    <property type="entry name" value="2-(3-AMINO-3-CARBOXYPROPYL)HISTIDINE SYNTHASE SUBUNIT 1"/>
    <property type="match status" value="1"/>
</dbReference>
<evidence type="ECO:0000256" key="2">
    <source>
        <dbReference type="ARBA" id="ARBA00005156"/>
    </source>
</evidence>
<evidence type="ECO:0000256" key="18">
    <source>
        <dbReference type="SAM" id="SignalP"/>
    </source>
</evidence>
<feature type="compositionally biased region" description="Basic and acidic residues" evidence="17">
    <location>
        <begin position="447"/>
        <end position="456"/>
    </location>
</feature>
<evidence type="ECO:0000256" key="4">
    <source>
        <dbReference type="ARBA" id="ARBA00012221"/>
    </source>
</evidence>
<keyword evidence="12" id="KW-0119">Carbohydrate metabolism</keyword>